<dbReference type="Proteomes" id="UP000677457">
    <property type="component" value="Unassembled WGS sequence"/>
</dbReference>
<dbReference type="InterPro" id="IPR049796">
    <property type="entry name" value="CdiI_Ct-like"/>
</dbReference>
<evidence type="ECO:0000313" key="2">
    <source>
        <dbReference type="Proteomes" id="UP000677457"/>
    </source>
</evidence>
<proteinExistence type="predicted"/>
<organism evidence="1 2">
    <name type="scientific">Salinispora arenicola</name>
    <dbReference type="NCBI Taxonomy" id="168697"/>
    <lineage>
        <taxon>Bacteria</taxon>
        <taxon>Bacillati</taxon>
        <taxon>Actinomycetota</taxon>
        <taxon>Actinomycetes</taxon>
        <taxon>Micromonosporales</taxon>
        <taxon>Micromonosporaceae</taxon>
        <taxon>Salinispora</taxon>
    </lineage>
</organism>
<name>A0ABQ4JP25_SALAC</name>
<accession>A0ABQ4JP25</accession>
<sequence length="128" mass="14353">MNIYEDPPVVSHGLADEVLTAALEGRDQALSPNSVLVGLALYDDDRLFVERWCYRIAQDCADLWLVATASLCLGHLARRFGYLEPASVVLVRELAERTDLDGRVFSALEDVTFFLEELPNRRKAEQGN</sequence>
<keyword evidence="2" id="KW-1185">Reference proteome</keyword>
<dbReference type="EMBL" id="BOQM01000008">
    <property type="protein sequence ID" value="GIM83468.1"/>
    <property type="molecule type" value="Genomic_DNA"/>
</dbReference>
<dbReference type="GeneID" id="93770903"/>
<gene>
    <name evidence="1" type="ORF">Sar04_12380</name>
</gene>
<comment type="caution">
    <text evidence="1">The sequence shown here is derived from an EMBL/GenBank/DDBJ whole genome shotgun (WGS) entry which is preliminary data.</text>
</comment>
<dbReference type="RefSeq" id="WP_026269770.1">
    <property type="nucleotide sequence ID" value="NZ_BOQM01000008.1"/>
</dbReference>
<reference evidence="1 2" key="1">
    <citation type="submission" date="2021-03" db="EMBL/GenBank/DDBJ databases">
        <title>Whole genome shotgun sequence of Salinispora arenicola NBRC 105043.</title>
        <authorList>
            <person name="Komaki H."/>
            <person name="Tamura T."/>
        </authorList>
    </citation>
    <scope>NUCLEOTIDE SEQUENCE [LARGE SCALE GENOMIC DNA]</scope>
    <source>
        <strain evidence="1 2">NBRC 105043</strain>
    </source>
</reference>
<dbReference type="CDD" id="cd20694">
    <property type="entry name" value="CdiI_Ct-like"/>
    <property type="match status" value="1"/>
</dbReference>
<evidence type="ECO:0008006" key="3">
    <source>
        <dbReference type="Google" id="ProtNLM"/>
    </source>
</evidence>
<protein>
    <recommendedName>
        <fullName evidence="3">DUF4192 family protein</fullName>
    </recommendedName>
</protein>
<evidence type="ECO:0000313" key="1">
    <source>
        <dbReference type="EMBL" id="GIM83468.1"/>
    </source>
</evidence>